<gene>
    <name evidence="1" type="ORF">C1280_02045</name>
</gene>
<dbReference type="EMBL" id="CP025958">
    <property type="protein sequence ID" value="AWM35910.1"/>
    <property type="molecule type" value="Genomic_DNA"/>
</dbReference>
<dbReference type="AlphaFoldDB" id="A0A2Z3H4I6"/>
<sequence length="132" mass="15328">MLWHKKHRLLACKTQKPVLRAGGEFLDAPRMGHKKIDCLNMEQRIGRAPVNHELDKLELIWPLWRISVTYGADNTHKILAIRGTRHHTRRVPARQTIRGKPVNIVITPIFFISLDSCHLGMREFTILKVEQP</sequence>
<dbReference type="KEGG" id="gog:C1280_02045"/>
<evidence type="ECO:0000313" key="2">
    <source>
        <dbReference type="Proteomes" id="UP000245802"/>
    </source>
</evidence>
<dbReference type="Proteomes" id="UP000245802">
    <property type="component" value="Chromosome"/>
</dbReference>
<name>A0A2Z3H4I6_9BACT</name>
<organism evidence="1 2">
    <name type="scientific">Gemmata obscuriglobus</name>
    <dbReference type="NCBI Taxonomy" id="114"/>
    <lineage>
        <taxon>Bacteria</taxon>
        <taxon>Pseudomonadati</taxon>
        <taxon>Planctomycetota</taxon>
        <taxon>Planctomycetia</taxon>
        <taxon>Gemmatales</taxon>
        <taxon>Gemmataceae</taxon>
        <taxon>Gemmata</taxon>
    </lineage>
</organism>
<evidence type="ECO:0000313" key="1">
    <source>
        <dbReference type="EMBL" id="AWM35910.1"/>
    </source>
</evidence>
<proteinExistence type="predicted"/>
<reference evidence="1 2" key="1">
    <citation type="submission" date="2018-01" db="EMBL/GenBank/DDBJ databases">
        <title>G. obscuriglobus.</title>
        <authorList>
            <person name="Franke J."/>
            <person name="Blomberg W."/>
            <person name="Selmecki A."/>
        </authorList>
    </citation>
    <scope>NUCLEOTIDE SEQUENCE [LARGE SCALE GENOMIC DNA]</scope>
    <source>
        <strain evidence="1 2">DSM 5831</strain>
    </source>
</reference>
<keyword evidence="2" id="KW-1185">Reference proteome</keyword>
<protein>
    <submittedName>
        <fullName evidence="1">Uncharacterized protein</fullName>
    </submittedName>
</protein>
<accession>A0A2Z3H4I6</accession>